<feature type="transmembrane region" description="Helical" evidence="6">
    <location>
        <begin position="368"/>
        <end position="387"/>
    </location>
</feature>
<reference evidence="8 9" key="1">
    <citation type="submission" date="2022-08" db="EMBL/GenBank/DDBJ databases">
        <title>novel species in genus Aeromicrobium.</title>
        <authorList>
            <person name="Ye L."/>
        </authorList>
    </citation>
    <scope>NUCLEOTIDE SEQUENCE [LARGE SCALE GENOMIC DNA]</scope>
    <source>
        <strain evidence="9">zg-Y1379</strain>
    </source>
</reference>
<feature type="region of interest" description="Disordered" evidence="5">
    <location>
        <begin position="562"/>
        <end position="581"/>
    </location>
</feature>
<feature type="transmembrane region" description="Helical" evidence="6">
    <location>
        <begin position="92"/>
        <end position="110"/>
    </location>
</feature>
<feature type="transmembrane region" description="Helical" evidence="6">
    <location>
        <begin position="345"/>
        <end position="361"/>
    </location>
</feature>
<evidence type="ECO:0000256" key="6">
    <source>
        <dbReference type="SAM" id="Phobius"/>
    </source>
</evidence>
<organism evidence="8 9">
    <name type="scientific">Aeromicrobium wangtongii</name>
    <dbReference type="NCBI Taxonomy" id="2969247"/>
    <lineage>
        <taxon>Bacteria</taxon>
        <taxon>Bacillati</taxon>
        <taxon>Actinomycetota</taxon>
        <taxon>Actinomycetes</taxon>
        <taxon>Propionibacteriales</taxon>
        <taxon>Nocardioidaceae</taxon>
        <taxon>Aeromicrobium</taxon>
    </lineage>
</organism>
<feature type="transmembrane region" description="Helical" evidence="6">
    <location>
        <begin position="43"/>
        <end position="61"/>
    </location>
</feature>
<keyword evidence="9" id="KW-1185">Reference proteome</keyword>
<dbReference type="RefSeq" id="WP_232403391.1">
    <property type="nucleotide sequence ID" value="NZ_CP102173.1"/>
</dbReference>
<evidence type="ECO:0000256" key="5">
    <source>
        <dbReference type="SAM" id="MobiDB-lite"/>
    </source>
</evidence>
<evidence type="ECO:0000256" key="1">
    <source>
        <dbReference type="ARBA" id="ARBA00004141"/>
    </source>
</evidence>
<keyword evidence="4 6" id="KW-0472">Membrane</keyword>
<dbReference type="InterPro" id="IPR049453">
    <property type="entry name" value="Memb_transporter_dom"/>
</dbReference>
<evidence type="ECO:0000256" key="3">
    <source>
        <dbReference type="ARBA" id="ARBA00022989"/>
    </source>
</evidence>
<dbReference type="Pfam" id="PF13515">
    <property type="entry name" value="FUSC_2"/>
    <property type="match status" value="1"/>
</dbReference>
<evidence type="ECO:0000256" key="4">
    <source>
        <dbReference type="ARBA" id="ARBA00023136"/>
    </source>
</evidence>
<evidence type="ECO:0000313" key="9">
    <source>
        <dbReference type="Proteomes" id="UP001316184"/>
    </source>
</evidence>
<sequence length="607" mass="63642">MAAGGKHLKKPPKGSPMLFALMLIVVVPAVVLADEWGAGSAGIIGGLTGLFSLVVFMGGSLRADLRVVTVMAPLLVFAAAVPRLVAESSRPAAIALVVLLGFVAALLPVLGPRFANAGMGLGMTTVFSYGYAPQGGADHRQVFAAAVAGVAVALALRLLMSAGDPSKPTREQVAEVLVSDDPTTATSHAFGMWLDDGRPRWLADVLDASSRYRADLHIAERSRTVPADDVVALHDRARRLSDQIKAKPGKKPADPEDAASPQAPVPEHAGLAAASRALDDIEQAVRQRDTTPVQIEHDQRHQLKGALLHPSDRVQSIQLRHALRMALGLLLMLIITSGLDRGDPLVSTVLLATFSILQASWRDTLTKATNKVIGVASGSIAAAVILLVVPERFLVAIAAVSLCLGLWYIVSRPALGYGFMVVVSVGFNAVSRDLDPVNLLLQYVGLTAAAVVVGLVVGFAVVPAFRAPPLRGRIQSATEATAAALRASSNGSAPARPDHAALQRQAVQKQEELVPDHDHLDDAQLDQLDRLRTSLQDLTALSEVTRLDPAALDRVVRALSPAGAPVPALDDGRAGAPAQEASSMALDLAQQAGDAERALLRTLPATV</sequence>
<accession>A0ABY5MAU0</accession>
<comment type="subcellular location">
    <subcellularLocation>
        <location evidence="1">Membrane</location>
        <topology evidence="1">Multi-pass membrane protein</topology>
    </subcellularLocation>
</comment>
<protein>
    <recommendedName>
        <fullName evidence="7">Integral membrane bound transporter domain-containing protein</fullName>
    </recommendedName>
</protein>
<feature type="transmembrane region" description="Helical" evidence="6">
    <location>
        <begin position="415"/>
        <end position="431"/>
    </location>
</feature>
<feature type="transmembrane region" description="Helical" evidence="6">
    <location>
        <begin position="68"/>
        <end position="86"/>
    </location>
</feature>
<feature type="domain" description="Integral membrane bound transporter" evidence="7">
    <location>
        <begin position="346"/>
        <end position="457"/>
    </location>
</feature>
<feature type="transmembrane region" description="Helical" evidence="6">
    <location>
        <begin position="142"/>
        <end position="160"/>
    </location>
</feature>
<name>A0ABY5MAU0_9ACTN</name>
<proteinExistence type="predicted"/>
<keyword evidence="3 6" id="KW-1133">Transmembrane helix</keyword>
<evidence type="ECO:0000259" key="7">
    <source>
        <dbReference type="Pfam" id="PF13515"/>
    </source>
</evidence>
<gene>
    <name evidence="8" type="ORF">NQV15_02020</name>
</gene>
<feature type="transmembrane region" description="Helical" evidence="6">
    <location>
        <begin position="322"/>
        <end position="339"/>
    </location>
</feature>
<dbReference type="EMBL" id="CP102173">
    <property type="protein sequence ID" value="UUP14110.1"/>
    <property type="molecule type" value="Genomic_DNA"/>
</dbReference>
<feature type="region of interest" description="Disordered" evidence="5">
    <location>
        <begin position="238"/>
        <end position="264"/>
    </location>
</feature>
<keyword evidence="2 6" id="KW-0812">Transmembrane</keyword>
<feature type="transmembrane region" description="Helical" evidence="6">
    <location>
        <begin position="443"/>
        <end position="465"/>
    </location>
</feature>
<evidence type="ECO:0000256" key="2">
    <source>
        <dbReference type="ARBA" id="ARBA00022692"/>
    </source>
</evidence>
<dbReference type="Proteomes" id="UP001316184">
    <property type="component" value="Chromosome"/>
</dbReference>
<evidence type="ECO:0000313" key="8">
    <source>
        <dbReference type="EMBL" id="UUP14110.1"/>
    </source>
</evidence>